<keyword evidence="1" id="KW-1133">Transmembrane helix</keyword>
<name>A0A6C0LMZ4_9ZZZZ</name>
<reference evidence="2" key="1">
    <citation type="journal article" date="2020" name="Nature">
        <title>Giant virus diversity and host interactions through global metagenomics.</title>
        <authorList>
            <person name="Schulz F."/>
            <person name="Roux S."/>
            <person name="Paez-Espino D."/>
            <person name="Jungbluth S."/>
            <person name="Walsh D.A."/>
            <person name="Denef V.J."/>
            <person name="McMahon K.D."/>
            <person name="Konstantinidis K.T."/>
            <person name="Eloe-Fadrosh E.A."/>
            <person name="Kyrpides N.C."/>
            <person name="Woyke T."/>
        </authorList>
    </citation>
    <scope>NUCLEOTIDE SEQUENCE</scope>
    <source>
        <strain evidence="2">GVMAG-M-3300027892-73</strain>
    </source>
</reference>
<evidence type="ECO:0000256" key="1">
    <source>
        <dbReference type="SAM" id="Phobius"/>
    </source>
</evidence>
<proteinExistence type="predicted"/>
<accession>A0A6C0LMZ4</accession>
<keyword evidence="1" id="KW-0472">Membrane</keyword>
<feature type="transmembrane region" description="Helical" evidence="1">
    <location>
        <begin position="14"/>
        <end position="33"/>
    </location>
</feature>
<dbReference type="AlphaFoldDB" id="A0A6C0LMZ4"/>
<sequence>MDISVLGVKLNVELLILIGIIYIILFGSTMCGCSKMSFTESFTGANTNNGMSKSYSLTNPGAPINTNAWNLPNMTVIAGQPLSSGVKDILNRPHQRLPLPEGELSMFANTNFKPECCPNTFSTGSGCACMTTGQYNYLITRGGNNVPFSEY</sequence>
<dbReference type="EMBL" id="MN740521">
    <property type="protein sequence ID" value="QHU30944.1"/>
    <property type="molecule type" value="Genomic_DNA"/>
</dbReference>
<organism evidence="2">
    <name type="scientific">viral metagenome</name>
    <dbReference type="NCBI Taxonomy" id="1070528"/>
    <lineage>
        <taxon>unclassified sequences</taxon>
        <taxon>metagenomes</taxon>
        <taxon>organismal metagenomes</taxon>
    </lineage>
</organism>
<protein>
    <submittedName>
        <fullName evidence="2">Uncharacterized protein</fullName>
    </submittedName>
</protein>
<evidence type="ECO:0000313" key="2">
    <source>
        <dbReference type="EMBL" id="QHU30944.1"/>
    </source>
</evidence>
<keyword evidence="1" id="KW-0812">Transmembrane</keyword>